<proteinExistence type="predicted"/>
<name>A0ABX6QWH8_9VIBR</name>
<evidence type="ECO:0000313" key="3">
    <source>
        <dbReference type="EMBL" id="QMV13593.1"/>
    </source>
</evidence>
<organism evidence="3 4">
    <name type="scientific">Vibrio spartinae</name>
    <dbReference type="NCBI Taxonomy" id="1918945"/>
    <lineage>
        <taxon>Bacteria</taxon>
        <taxon>Pseudomonadati</taxon>
        <taxon>Pseudomonadota</taxon>
        <taxon>Gammaproteobacteria</taxon>
        <taxon>Vibrionales</taxon>
        <taxon>Vibrionaceae</taxon>
        <taxon>Vibrio</taxon>
    </lineage>
</organism>
<dbReference type="RefSeq" id="WP_182288251.1">
    <property type="nucleotide sequence ID" value="NZ_CP046268.1"/>
</dbReference>
<protein>
    <submittedName>
        <fullName evidence="3">AIPR protein</fullName>
    </submittedName>
</protein>
<keyword evidence="1" id="KW-0175">Coiled coil</keyword>
<accession>A0ABX6QWH8</accession>
<evidence type="ECO:0000313" key="4">
    <source>
        <dbReference type="Proteomes" id="UP000515264"/>
    </source>
</evidence>
<dbReference type="Pfam" id="PF10592">
    <property type="entry name" value="AIPR"/>
    <property type="match status" value="1"/>
</dbReference>
<dbReference type="EMBL" id="CP046268">
    <property type="protein sequence ID" value="QMV13593.1"/>
    <property type="molecule type" value="Genomic_DNA"/>
</dbReference>
<feature type="coiled-coil region" evidence="1">
    <location>
        <begin position="160"/>
        <end position="194"/>
    </location>
</feature>
<sequence>MKKLKFELTCEDYRVLRLPNENDEKSKLGTLFVEVSQLPDELRYWTDVNPRNPKLTRADKLSGQVARSIVKTLEEDPSKFALKNLGIYLLVDDVVSKRVSGDKHELEITLSDPEQHGIVNGGHTFQAIRQVVENELYLGGAFVRLHLYQNINRDLIVDLAEGLNRNLQVTDTSLQNLQNKFDTIKQAMSGHKGEDQIAYSDGESGSVDILEVIHLMSLLNISQYPKSDKHPNDIFGSKQKVLKRYGEDIDSENSAFKILIPHVHEILVLSEEIQRECAKFTSLYKIKNTDNKNRVGSEEHKREAIFFTGQIGGFIPQGWLYPMLAAFRANISPQEWSNGKLKWLVDPKVLLKDVIQEMTDKITNIHKENKNKPAEVGRKPTSYDLCYATVFMRLAIQGKLELN</sequence>
<evidence type="ECO:0000259" key="2">
    <source>
        <dbReference type="Pfam" id="PF10592"/>
    </source>
</evidence>
<reference evidence="3 4" key="1">
    <citation type="journal article" date="2020" name="J. Nat. Prod.">
        <title>Genomics-Metabolomics Profiling Disclosed Marine Vibrio spartinae 3.6 as a Producer of a New Branched Side Chain Prodigiosin.</title>
        <authorList>
            <person name="Vitale G.A."/>
            <person name="Sciarretta M."/>
            <person name="Palma Esposito F."/>
            <person name="January G.G."/>
            <person name="Giaccio M."/>
            <person name="Bunk B."/>
            <person name="Sproer C."/>
            <person name="Bajerski F."/>
            <person name="Power D."/>
            <person name="Festa C."/>
            <person name="Monti M.C."/>
            <person name="D'Auria M.V."/>
            <person name="de Pascale D."/>
        </authorList>
    </citation>
    <scope>NUCLEOTIDE SEQUENCE [LARGE SCALE GENOMIC DNA]</scope>
    <source>
        <strain evidence="3 4">3.6</strain>
    </source>
</reference>
<evidence type="ECO:0000256" key="1">
    <source>
        <dbReference type="SAM" id="Coils"/>
    </source>
</evidence>
<feature type="domain" description="Abortive phage infection protein C-terminal" evidence="2">
    <location>
        <begin position="48"/>
        <end position="368"/>
    </location>
</feature>
<dbReference type="InterPro" id="IPR018891">
    <property type="entry name" value="AIPR_C"/>
</dbReference>
<keyword evidence="4" id="KW-1185">Reference proteome</keyword>
<gene>
    <name evidence="3" type="ORF">Vspart_00831</name>
</gene>
<dbReference type="Proteomes" id="UP000515264">
    <property type="component" value="Chromosome 1"/>
</dbReference>